<organism evidence="11 12">
    <name type="scientific">Clunio marinus</name>
    <dbReference type="NCBI Taxonomy" id="568069"/>
    <lineage>
        <taxon>Eukaryota</taxon>
        <taxon>Metazoa</taxon>
        <taxon>Ecdysozoa</taxon>
        <taxon>Arthropoda</taxon>
        <taxon>Hexapoda</taxon>
        <taxon>Insecta</taxon>
        <taxon>Pterygota</taxon>
        <taxon>Neoptera</taxon>
        <taxon>Endopterygota</taxon>
        <taxon>Diptera</taxon>
        <taxon>Nematocera</taxon>
        <taxon>Chironomoidea</taxon>
        <taxon>Chironomidae</taxon>
        <taxon>Clunio</taxon>
    </lineage>
</organism>
<feature type="transmembrane region" description="Helical" evidence="8">
    <location>
        <begin position="50"/>
        <end position="69"/>
    </location>
</feature>
<evidence type="ECO:0000256" key="8">
    <source>
        <dbReference type="RuleBase" id="RU362056"/>
    </source>
</evidence>
<feature type="transmembrane region" description="Helical" evidence="8">
    <location>
        <begin position="227"/>
        <end position="252"/>
    </location>
</feature>
<evidence type="ECO:0000313" key="11">
    <source>
        <dbReference type="EMBL" id="CRL00478.1"/>
    </source>
</evidence>
<dbReference type="EMBL" id="CVRI01000054">
    <property type="protein sequence ID" value="CRL00478.1"/>
    <property type="molecule type" value="Genomic_DNA"/>
</dbReference>
<dbReference type="STRING" id="568069.A0A1J1IN11"/>
<evidence type="ECO:0000256" key="7">
    <source>
        <dbReference type="ARBA" id="ARBA00023157"/>
    </source>
</evidence>
<keyword evidence="8" id="KW-0813">Transport</keyword>
<name>A0A1J1IN11_9DIPT</name>
<dbReference type="SUPFAM" id="SSF103473">
    <property type="entry name" value="MFS general substrate transporter"/>
    <property type="match status" value="1"/>
</dbReference>
<sequence>MFEKEKFKLLVKLRVALEMNHKKSLVVNGFINVVITTIERRFGLQSRKTGFIASGYDIASFFCLVPVSYFGGRVGASKPKWVGWGVVIMGLGFFTFSLPHFLVGPYRAENPENNVCGNLGNSTSSDCSMDENEKNIVEDVSWNVWFFFVAQLLHGIGASPLYTLGVTYIDDNVSKKMSSVYLAIFYTMAIIGPALGYVVGSQLLLLYTDFITVDPLTLGLTPESKVWVGAWWIGFLIFSFVCLLVAIPLIAYPKTLPGSEKLQKISEAHNGDKQKSQAFTKLNEIPKAFLSLLRNPTFLFLNLAGASEGLIISGFAVFLPKQIENQYSVTAVWAALLMGLITVPAGGGGTFLGGYLVKKLKLCCSGTIKFCMIASMFAALFTICFFLSCPNLNFAGVTSAYQSSEYAESKAIIGDGNYERYTLKMSGHDLDSQCNRQCGCSKNNYEPICGADGLLYFSPCFAGCRVEKSVDGSKVYQNCDCIINNLVLNHNISNKHQHKNTIFRDYDAVNTMCESKCNYLGMFVVLCFFVMFFTFVATMPALSGTLRCVDDKIRSFALGIQWIVVRIFGTIPAPIIFGRLIDESCVLWQENCGSDSGACLLYDNKAMAKYMLLLALVGKACSVLFFFLAWFYYIPPKVGDMTTTSGNQSATADKYVKKEVEKY</sequence>
<keyword evidence="4 8" id="KW-0812">Transmembrane</keyword>
<proteinExistence type="inferred from homology"/>
<feature type="domain" description="Major facilitator superfamily (MFS) profile" evidence="9">
    <location>
        <begin position="9"/>
        <end position="637"/>
    </location>
</feature>
<keyword evidence="6 8" id="KW-0472">Membrane</keyword>
<feature type="transmembrane region" description="Helical" evidence="8">
    <location>
        <begin position="181"/>
        <end position="207"/>
    </location>
</feature>
<dbReference type="GO" id="GO:0015347">
    <property type="term" value="F:sodium-independent organic anion transmembrane transporter activity"/>
    <property type="evidence" value="ECO:0007669"/>
    <property type="project" value="TreeGrafter"/>
</dbReference>
<feature type="transmembrane region" description="Helical" evidence="8">
    <location>
        <begin position="331"/>
        <end position="356"/>
    </location>
</feature>
<evidence type="ECO:0000256" key="1">
    <source>
        <dbReference type="ARBA" id="ARBA00004651"/>
    </source>
</evidence>
<keyword evidence="7" id="KW-1015">Disulfide bond</keyword>
<accession>A0A1J1IN11</accession>
<dbReference type="InterPro" id="IPR004156">
    <property type="entry name" value="OATP"/>
</dbReference>
<evidence type="ECO:0000259" key="10">
    <source>
        <dbReference type="PROSITE" id="PS51465"/>
    </source>
</evidence>
<dbReference type="InterPro" id="IPR036259">
    <property type="entry name" value="MFS_trans_sf"/>
</dbReference>
<evidence type="ECO:0000259" key="9">
    <source>
        <dbReference type="PROSITE" id="PS50850"/>
    </source>
</evidence>
<dbReference type="InterPro" id="IPR036058">
    <property type="entry name" value="Kazal_dom_sf"/>
</dbReference>
<reference evidence="11 12" key="1">
    <citation type="submission" date="2015-04" db="EMBL/GenBank/DDBJ databases">
        <authorList>
            <person name="Syromyatnikov M.Y."/>
            <person name="Popov V.N."/>
        </authorList>
    </citation>
    <scope>NUCLEOTIDE SEQUENCE [LARGE SCALE GENOMIC DNA]</scope>
</reference>
<dbReference type="PANTHER" id="PTHR11388:SF100">
    <property type="entry name" value="SOLUTE CARRIER ORGANIC ANION TRANSPORTER FAMILY MEMBER 4A1"/>
    <property type="match status" value="1"/>
</dbReference>
<dbReference type="Pfam" id="PF07648">
    <property type="entry name" value="Kazal_2"/>
    <property type="match status" value="1"/>
</dbReference>
<feature type="transmembrane region" description="Helical" evidence="8">
    <location>
        <begin position="368"/>
        <end position="388"/>
    </location>
</feature>
<evidence type="ECO:0000256" key="4">
    <source>
        <dbReference type="ARBA" id="ARBA00022692"/>
    </source>
</evidence>
<dbReference type="OrthoDB" id="5062115at2759"/>
<feature type="domain" description="Kazal-like" evidence="10">
    <location>
        <begin position="428"/>
        <end position="483"/>
    </location>
</feature>
<keyword evidence="12" id="KW-1185">Reference proteome</keyword>
<comment type="similarity">
    <text evidence="2 8">Belongs to the organo anion transporter (TC 2.A.60) family.</text>
</comment>
<dbReference type="SUPFAM" id="SSF100895">
    <property type="entry name" value="Kazal-type serine protease inhibitors"/>
    <property type="match status" value="1"/>
</dbReference>
<keyword evidence="5 8" id="KW-1133">Transmembrane helix</keyword>
<evidence type="ECO:0000256" key="2">
    <source>
        <dbReference type="ARBA" id="ARBA00009657"/>
    </source>
</evidence>
<evidence type="ECO:0000256" key="5">
    <source>
        <dbReference type="ARBA" id="ARBA00022989"/>
    </source>
</evidence>
<feature type="transmembrane region" description="Helical" evidence="8">
    <location>
        <begin position="144"/>
        <end position="169"/>
    </location>
</feature>
<dbReference type="InterPro" id="IPR002350">
    <property type="entry name" value="Kazal_dom"/>
</dbReference>
<dbReference type="GO" id="GO:0006811">
    <property type="term" value="P:monoatomic ion transport"/>
    <property type="evidence" value="ECO:0007669"/>
    <property type="project" value="UniProtKB-KW"/>
</dbReference>
<keyword evidence="8" id="KW-0406">Ion transport</keyword>
<evidence type="ECO:0000256" key="6">
    <source>
        <dbReference type="ARBA" id="ARBA00023136"/>
    </source>
</evidence>
<dbReference type="NCBIfam" id="TIGR00805">
    <property type="entry name" value="oat"/>
    <property type="match status" value="1"/>
</dbReference>
<gene>
    <name evidence="11" type="ORF">CLUMA_CG013740</name>
</gene>
<feature type="transmembrane region" description="Helical" evidence="8">
    <location>
        <begin position="563"/>
        <end position="581"/>
    </location>
</feature>
<protein>
    <recommendedName>
        <fullName evidence="8">Solute carrier organic anion transporter family member</fullName>
    </recommendedName>
</protein>
<feature type="transmembrane region" description="Helical" evidence="8">
    <location>
        <begin position="297"/>
        <end position="319"/>
    </location>
</feature>
<dbReference type="Pfam" id="PF03137">
    <property type="entry name" value="OATP"/>
    <property type="match status" value="1"/>
</dbReference>
<dbReference type="PROSITE" id="PS51465">
    <property type="entry name" value="KAZAL_2"/>
    <property type="match status" value="1"/>
</dbReference>
<dbReference type="GO" id="GO:0016323">
    <property type="term" value="C:basolateral plasma membrane"/>
    <property type="evidence" value="ECO:0007669"/>
    <property type="project" value="TreeGrafter"/>
</dbReference>
<feature type="transmembrane region" description="Helical" evidence="8">
    <location>
        <begin position="610"/>
        <end position="633"/>
    </location>
</feature>
<dbReference type="PANTHER" id="PTHR11388">
    <property type="entry name" value="ORGANIC ANION TRANSPORTER"/>
    <property type="match status" value="1"/>
</dbReference>
<dbReference type="CDD" id="cd17403">
    <property type="entry name" value="MFS_SLCO4_OATP4"/>
    <property type="match status" value="1"/>
</dbReference>
<dbReference type="Proteomes" id="UP000183832">
    <property type="component" value="Unassembled WGS sequence"/>
</dbReference>
<dbReference type="GO" id="GO:0043252">
    <property type="term" value="P:sodium-independent organic anion transport"/>
    <property type="evidence" value="ECO:0007669"/>
    <property type="project" value="TreeGrafter"/>
</dbReference>
<dbReference type="PROSITE" id="PS50850">
    <property type="entry name" value="MFS"/>
    <property type="match status" value="1"/>
</dbReference>
<evidence type="ECO:0000313" key="12">
    <source>
        <dbReference type="Proteomes" id="UP000183832"/>
    </source>
</evidence>
<feature type="transmembrane region" description="Helical" evidence="8">
    <location>
        <begin position="81"/>
        <end position="102"/>
    </location>
</feature>
<dbReference type="AlphaFoldDB" id="A0A1J1IN11"/>
<comment type="caution">
    <text evidence="8">Lacks conserved residue(s) required for the propagation of feature annotation.</text>
</comment>
<keyword evidence="3" id="KW-1003">Cell membrane</keyword>
<evidence type="ECO:0000256" key="3">
    <source>
        <dbReference type="ARBA" id="ARBA00022475"/>
    </source>
</evidence>
<dbReference type="Gene3D" id="1.20.1250.20">
    <property type="entry name" value="MFS general substrate transporter like domains"/>
    <property type="match status" value="1"/>
</dbReference>
<dbReference type="InterPro" id="IPR020846">
    <property type="entry name" value="MFS_dom"/>
</dbReference>
<feature type="transmembrane region" description="Helical" evidence="8">
    <location>
        <begin position="519"/>
        <end position="542"/>
    </location>
</feature>
<comment type="subcellular location">
    <subcellularLocation>
        <location evidence="1 8">Cell membrane</location>
        <topology evidence="1 8">Multi-pass membrane protein</topology>
    </subcellularLocation>
</comment>